<dbReference type="Proteomes" id="UP000803844">
    <property type="component" value="Unassembled WGS sequence"/>
</dbReference>
<feature type="compositionally biased region" description="Polar residues" evidence="1">
    <location>
        <begin position="56"/>
        <end position="69"/>
    </location>
</feature>
<accession>A0A9P5CP02</accession>
<evidence type="ECO:0000313" key="3">
    <source>
        <dbReference type="Proteomes" id="UP000803844"/>
    </source>
</evidence>
<feature type="region of interest" description="Disordered" evidence="1">
    <location>
        <begin position="45"/>
        <end position="87"/>
    </location>
</feature>
<evidence type="ECO:0000313" key="2">
    <source>
        <dbReference type="EMBL" id="KAF3765663.1"/>
    </source>
</evidence>
<comment type="caution">
    <text evidence="2">The sequence shown here is derived from an EMBL/GenBank/DDBJ whole genome shotgun (WGS) entry which is preliminary data.</text>
</comment>
<reference evidence="2" key="1">
    <citation type="journal article" date="2020" name="Phytopathology">
        <title>Genome sequence of the chestnut blight fungus Cryphonectria parasitica EP155: A fundamental resource for an archetypical invasive plant pathogen.</title>
        <authorList>
            <person name="Crouch J.A."/>
            <person name="Dawe A."/>
            <person name="Aerts A."/>
            <person name="Barry K."/>
            <person name="Churchill A.C.L."/>
            <person name="Grimwood J."/>
            <person name="Hillman B."/>
            <person name="Milgroom M.G."/>
            <person name="Pangilinan J."/>
            <person name="Smith M."/>
            <person name="Salamov A."/>
            <person name="Schmutz J."/>
            <person name="Yadav J."/>
            <person name="Grigoriev I.V."/>
            <person name="Nuss D."/>
        </authorList>
    </citation>
    <scope>NUCLEOTIDE SEQUENCE</scope>
    <source>
        <strain evidence="2">EP155</strain>
    </source>
</reference>
<keyword evidence="3" id="KW-1185">Reference proteome</keyword>
<proteinExistence type="predicted"/>
<name>A0A9P5CP02_CRYP1</name>
<gene>
    <name evidence="2" type="ORF">M406DRAFT_356008</name>
</gene>
<sequence>MHNALSQRNNVDIVSIALSWIGRCVILSSPQHALRALRRKDLTPMPEQFLGDDENSASTRLGSEFSRQQGEPRRSGGEAIVTSRDGGKARISSTTFALNGLPWTDWGR</sequence>
<protein>
    <submittedName>
        <fullName evidence="2">Uncharacterized protein</fullName>
    </submittedName>
</protein>
<dbReference type="GeneID" id="63840452"/>
<evidence type="ECO:0000256" key="1">
    <source>
        <dbReference type="SAM" id="MobiDB-lite"/>
    </source>
</evidence>
<dbReference type="EMBL" id="MU032347">
    <property type="protein sequence ID" value="KAF3765663.1"/>
    <property type="molecule type" value="Genomic_DNA"/>
</dbReference>
<organism evidence="2 3">
    <name type="scientific">Cryphonectria parasitica (strain ATCC 38755 / EP155)</name>
    <dbReference type="NCBI Taxonomy" id="660469"/>
    <lineage>
        <taxon>Eukaryota</taxon>
        <taxon>Fungi</taxon>
        <taxon>Dikarya</taxon>
        <taxon>Ascomycota</taxon>
        <taxon>Pezizomycotina</taxon>
        <taxon>Sordariomycetes</taxon>
        <taxon>Sordariomycetidae</taxon>
        <taxon>Diaporthales</taxon>
        <taxon>Cryphonectriaceae</taxon>
        <taxon>Cryphonectria-Endothia species complex</taxon>
        <taxon>Cryphonectria</taxon>
    </lineage>
</organism>
<dbReference type="RefSeq" id="XP_040776624.1">
    <property type="nucleotide sequence ID" value="XM_040923323.1"/>
</dbReference>
<dbReference type="AlphaFoldDB" id="A0A9P5CP02"/>